<dbReference type="PANTHER" id="PTHR43630">
    <property type="entry name" value="POLY-BETA-1,6-N-ACETYL-D-GLUCOSAMINE SYNTHASE"/>
    <property type="match status" value="1"/>
</dbReference>
<dbReference type="InterPro" id="IPR029044">
    <property type="entry name" value="Nucleotide-diphossugar_trans"/>
</dbReference>
<dbReference type="RefSeq" id="WP_242620117.1">
    <property type="nucleotide sequence ID" value="NZ_CAACXO010000030.1"/>
</dbReference>
<proteinExistence type="inferred from homology"/>
<dbReference type="Pfam" id="PF00535">
    <property type="entry name" value="Glycos_transf_2"/>
    <property type="match status" value="2"/>
</dbReference>
<organism evidence="3 4">
    <name type="scientific">Moraxella caviae</name>
    <dbReference type="NCBI Taxonomy" id="34060"/>
    <lineage>
        <taxon>Bacteria</taxon>
        <taxon>Pseudomonadati</taxon>
        <taxon>Pseudomonadota</taxon>
        <taxon>Gammaproteobacteria</taxon>
        <taxon>Moraxellales</taxon>
        <taxon>Moraxellaceae</taxon>
        <taxon>Moraxella</taxon>
    </lineage>
</organism>
<name>A0A378R926_9GAMM</name>
<feature type="domain" description="Glycosyltransferase 2-like" evidence="2">
    <location>
        <begin position="9"/>
        <end position="117"/>
    </location>
</feature>
<dbReference type="AlphaFoldDB" id="A0A378R926"/>
<gene>
    <name evidence="3" type="ORF">NCTC10293_02202</name>
</gene>
<evidence type="ECO:0000259" key="2">
    <source>
        <dbReference type="Pfam" id="PF00535"/>
    </source>
</evidence>
<dbReference type="EMBL" id="UGQE01000004">
    <property type="protein sequence ID" value="STZ14607.1"/>
    <property type="molecule type" value="Genomic_DNA"/>
</dbReference>
<dbReference type="Proteomes" id="UP000255279">
    <property type="component" value="Unassembled WGS sequence"/>
</dbReference>
<protein>
    <submittedName>
        <fullName evidence="3">Putative glycosyl transferase</fullName>
    </submittedName>
</protein>
<evidence type="ECO:0000313" key="4">
    <source>
        <dbReference type="Proteomes" id="UP000255279"/>
    </source>
</evidence>
<feature type="domain" description="Glycosyltransferase 2-like" evidence="2">
    <location>
        <begin position="283"/>
        <end position="381"/>
    </location>
</feature>
<comment type="similarity">
    <text evidence="1">Belongs to the glycosyltransferase 2 family. WaaE/KdtX subfamily.</text>
</comment>
<accession>A0A378R926</accession>
<dbReference type="GO" id="GO:0016740">
    <property type="term" value="F:transferase activity"/>
    <property type="evidence" value="ECO:0007669"/>
    <property type="project" value="UniProtKB-KW"/>
</dbReference>
<dbReference type="InterPro" id="IPR001173">
    <property type="entry name" value="Glyco_trans_2-like"/>
</dbReference>
<dbReference type="Gene3D" id="3.90.550.10">
    <property type="entry name" value="Spore Coat Polysaccharide Biosynthesis Protein SpsA, Chain A"/>
    <property type="match status" value="2"/>
</dbReference>
<dbReference type="PANTHER" id="PTHR43630:SF2">
    <property type="entry name" value="GLYCOSYLTRANSFERASE"/>
    <property type="match status" value="1"/>
</dbReference>
<dbReference type="CDD" id="cd02511">
    <property type="entry name" value="Beta4Glucosyltransferase"/>
    <property type="match status" value="2"/>
</dbReference>
<reference evidence="3 4" key="1">
    <citation type="submission" date="2018-06" db="EMBL/GenBank/DDBJ databases">
        <authorList>
            <consortium name="Pathogen Informatics"/>
            <person name="Doyle S."/>
        </authorList>
    </citation>
    <scope>NUCLEOTIDE SEQUENCE [LARGE SCALE GENOMIC DNA]</scope>
    <source>
        <strain evidence="3 4">NCTC10293</strain>
    </source>
</reference>
<dbReference type="SUPFAM" id="SSF53448">
    <property type="entry name" value="Nucleotide-diphospho-sugar transferases"/>
    <property type="match status" value="2"/>
</dbReference>
<evidence type="ECO:0000313" key="3">
    <source>
        <dbReference type="EMBL" id="STZ14607.1"/>
    </source>
</evidence>
<evidence type="ECO:0000256" key="1">
    <source>
        <dbReference type="ARBA" id="ARBA00038494"/>
    </source>
</evidence>
<sequence>MSNSAYRLSAVMIVKNEAHNLAISLPALTGLADEIVILDSGSTDNSREIAERFGAKWHVNTDWQGFGKQRQLAQSYATGDWILALDADEEITPPLKQAILDVVRTAPSDTVYGLKRLDFILGHQIDNPHWGVKAYWRLYPKKFGFNDLLVHESLDITNAKTQVLSGFLNHHTAPDFKFLLEKRLSYAQTWANQQHQKGKRANFLKVATNPIWQFIRQYLLDGRFLQGRYGFVYSCLFAQYTFNKYACLYDLANNQADNAFYHAQKQISQLSPVNPADKKATLSLVMICKNESRHLADCLASVKDLADEIIILDSGSTDNTEQIARQFGAKWYVNTDWQGFGKQRQLAQSYAICDYVLVLDADERPDDSLCHSIAEILKQPVQTDTVFSLSRVNLFCGAEVLKRFWYADDLARLYARTHYQYSSLEVHESLDVKNAKIKNLKGYLAHLTNDDFAHFVHKNIRYSDDWATDKHKSGKKAGFFSMILRSVFSFVREYVIRGGALGGVYGVLHAGASASYTFNKYMILWQLTQDKSGKSHDS</sequence>
<keyword evidence="3" id="KW-0808">Transferase</keyword>